<reference evidence="3 4" key="1">
    <citation type="journal article" date="2011" name="Stand. Genomic Sci.">
        <title>Complete genome sequence of the filamentous gliding predatory bacterium Herpetosiphon aurantiacus type strain (114-95(T)).</title>
        <authorList>
            <person name="Kiss H."/>
            <person name="Nett M."/>
            <person name="Domin N."/>
            <person name="Martin K."/>
            <person name="Maresca J.A."/>
            <person name="Copeland A."/>
            <person name="Lapidus A."/>
            <person name="Lucas S."/>
            <person name="Berry K.W."/>
            <person name="Glavina Del Rio T."/>
            <person name="Dalin E."/>
            <person name="Tice H."/>
            <person name="Pitluck S."/>
            <person name="Richardson P."/>
            <person name="Bruce D."/>
            <person name="Goodwin L."/>
            <person name="Han C."/>
            <person name="Detter J.C."/>
            <person name="Schmutz J."/>
            <person name="Brettin T."/>
            <person name="Land M."/>
            <person name="Hauser L."/>
            <person name="Kyrpides N.C."/>
            <person name="Ivanova N."/>
            <person name="Goker M."/>
            <person name="Woyke T."/>
            <person name="Klenk H.P."/>
            <person name="Bryant D.A."/>
        </authorList>
    </citation>
    <scope>NUCLEOTIDE SEQUENCE [LARGE SCALE GENOMIC DNA]</scope>
    <source>
        <strain evidence="4">ATCC 23779 / DSM 785 / 114-95</strain>
    </source>
</reference>
<proteinExistence type="predicted"/>
<name>A9AVB5_HERA2</name>
<dbReference type="AlphaFoldDB" id="A9AVB5"/>
<dbReference type="Pfam" id="PF07510">
    <property type="entry name" value="GmrSD_C"/>
    <property type="match status" value="1"/>
</dbReference>
<dbReference type="PANTHER" id="PTHR35149:SF2">
    <property type="entry name" value="DUF262 DOMAIN-CONTAINING PROTEIN"/>
    <property type="match status" value="1"/>
</dbReference>
<dbReference type="InterPro" id="IPR004919">
    <property type="entry name" value="GmrSD_N"/>
</dbReference>
<feature type="domain" description="GmrSD restriction endonucleases C-terminal" evidence="2">
    <location>
        <begin position="420"/>
        <end position="557"/>
    </location>
</feature>
<dbReference type="eggNOG" id="COG1479">
    <property type="taxonomic scope" value="Bacteria"/>
</dbReference>
<dbReference type="HOGENOM" id="CLU_011736_6_1_0"/>
<protein>
    <recommendedName>
        <fullName evidence="5">DUF262 domain-containing protein</fullName>
    </recommendedName>
</protein>
<dbReference type="InterPro" id="IPR011089">
    <property type="entry name" value="GmrSD_C"/>
</dbReference>
<accession>A9AVB5</accession>
<dbReference type="KEGG" id="hau:Haur_0545"/>
<evidence type="ECO:0000313" key="3">
    <source>
        <dbReference type="EMBL" id="ABX03193.1"/>
    </source>
</evidence>
<gene>
    <name evidence="3" type="ordered locus">Haur_0545</name>
</gene>
<dbReference type="PANTHER" id="PTHR35149">
    <property type="entry name" value="SLL5132 PROTEIN"/>
    <property type="match status" value="1"/>
</dbReference>
<dbReference type="Proteomes" id="UP000000787">
    <property type="component" value="Chromosome"/>
</dbReference>
<evidence type="ECO:0000313" key="4">
    <source>
        <dbReference type="Proteomes" id="UP000000787"/>
    </source>
</evidence>
<dbReference type="EMBL" id="CP000875">
    <property type="protein sequence ID" value="ABX03193.1"/>
    <property type="molecule type" value="Genomic_DNA"/>
</dbReference>
<dbReference type="BioCyc" id="HAUR316274:GHYA-554-MONOMER"/>
<evidence type="ECO:0000259" key="1">
    <source>
        <dbReference type="Pfam" id="PF03235"/>
    </source>
</evidence>
<dbReference type="Pfam" id="PF03235">
    <property type="entry name" value="GmrSD_N"/>
    <property type="match status" value="1"/>
</dbReference>
<evidence type="ECO:0000259" key="2">
    <source>
        <dbReference type="Pfam" id="PF07510"/>
    </source>
</evidence>
<organism evidence="3 4">
    <name type="scientific">Herpetosiphon aurantiacus (strain ATCC 23779 / DSM 785 / 114-95)</name>
    <dbReference type="NCBI Taxonomy" id="316274"/>
    <lineage>
        <taxon>Bacteria</taxon>
        <taxon>Bacillati</taxon>
        <taxon>Chloroflexota</taxon>
        <taxon>Chloroflexia</taxon>
        <taxon>Herpetosiphonales</taxon>
        <taxon>Herpetosiphonaceae</taxon>
        <taxon>Herpetosiphon</taxon>
    </lineage>
</organism>
<feature type="domain" description="GmrSD restriction endonucleases N-terminal" evidence="1">
    <location>
        <begin position="13"/>
        <end position="241"/>
    </location>
</feature>
<keyword evidence="4" id="KW-1185">Reference proteome</keyword>
<sequence length="568" mass="66188">MGNTYIESETAPIGDFINKVEALKVPVFQRSFAWTEDEIKLLWDDITAIIELPQPEYFLGSMVFKKKDGYYEIIDGQQRITAIYIILSCIRNIYRINSDTQRNEWFNREYFGKIDINTLTINSKFQMNEINNPFFQKYIVSESNIEEIEENIKNLPKKDTNHLLGKAIKQIYSLLIERQKEFSGTEFSSDALLSIHNIIQKHIYVLILKVSDEADAYTIFETLNDRGLGLTTMELLKNHIFEKSGMYLPSVQNEWSILRDNLLHSDPSDRFIHHYWTSIHGRTSKPQLFRLMRKQVNTPIQAVEFARSLRTSARLYAAFGNPNDDYWNDHEKQTRDNLEVLDILDAQQVMPVLLAAVQKFNPTEFRKLTYALVVMAVRYNLIGELRTGVISNYYSDIPKKIHSGELNKSIKVCREFRSIYPTDEEFEEAFSTKVLSDAKKSRYLLIELEKNFNGGSSQVSNDPRKVNLEHILPQNPSNEWIDTITQAGDDLRKYIYKLGNQALVSTTPNKKSGAKGFIYKNTNLYSKETQIYYTHMLTQYSTWLPADIIRRQKELAKQAVKTWRIEFS</sequence>
<evidence type="ECO:0008006" key="5">
    <source>
        <dbReference type="Google" id="ProtNLM"/>
    </source>
</evidence>
<dbReference type="InParanoid" id="A9AVB5"/>